<dbReference type="InterPro" id="IPR036397">
    <property type="entry name" value="RNaseH_sf"/>
</dbReference>
<keyword evidence="2" id="KW-0547">Nucleotide-binding</keyword>
<dbReference type="Gene3D" id="3.30.420.10">
    <property type="entry name" value="Ribonuclease H-like superfamily/Ribonuclease H"/>
    <property type="match status" value="1"/>
</dbReference>
<organism evidence="2 3">
    <name type="scientific">Candidatus Roizmanbacteria bacterium GW2011_GWC2_37_13</name>
    <dbReference type="NCBI Taxonomy" id="1618486"/>
    <lineage>
        <taxon>Bacteria</taxon>
        <taxon>Candidatus Roizmaniibacteriota</taxon>
    </lineage>
</organism>
<dbReference type="SUPFAM" id="SSF53098">
    <property type="entry name" value="Ribonuclease H-like"/>
    <property type="match status" value="1"/>
</dbReference>
<dbReference type="EMBL" id="LBSV01000003">
    <property type="protein sequence ID" value="KKQ26155.1"/>
    <property type="molecule type" value="Genomic_DNA"/>
</dbReference>
<comment type="caution">
    <text evidence="2">The sequence shown here is derived from an EMBL/GenBank/DDBJ whole genome shotgun (WGS) entry which is preliminary data.</text>
</comment>
<dbReference type="GO" id="GO:0004386">
    <property type="term" value="F:helicase activity"/>
    <property type="evidence" value="ECO:0007669"/>
    <property type="project" value="UniProtKB-KW"/>
</dbReference>
<keyword evidence="2" id="KW-0067">ATP-binding</keyword>
<name>A0A0G0GJ67_9BACT</name>
<accession>A0A0G0GJ67</accession>
<reference evidence="2 3" key="1">
    <citation type="journal article" date="2015" name="Nature">
        <title>rRNA introns, odd ribosomes, and small enigmatic genomes across a large radiation of phyla.</title>
        <authorList>
            <person name="Brown C.T."/>
            <person name="Hug L.A."/>
            <person name="Thomas B.C."/>
            <person name="Sharon I."/>
            <person name="Castelle C.J."/>
            <person name="Singh A."/>
            <person name="Wilkins M.J."/>
            <person name="Williams K.H."/>
            <person name="Banfield J.F."/>
        </authorList>
    </citation>
    <scope>NUCLEOTIDE SEQUENCE [LARGE SCALE GENOMIC DNA]</scope>
</reference>
<dbReference type="AlphaFoldDB" id="A0A0G0GJ67"/>
<dbReference type="InterPro" id="IPR038720">
    <property type="entry name" value="YprB_RNase_H-like_dom"/>
</dbReference>
<keyword evidence="2" id="KW-0378">Hydrolase</keyword>
<sequence>MKKFPVVLDLETKYSFRDYDDPKKLGITVVAIYDYKESQGKVFEEKELNQLFPILEAASYIIGYNVANFDILVLQSYYPGRVDVFTPFDILDDIKEKIGRRISLNEVIGATLGKKKTGHGFQAINLYNEGRIDELKKYCLDDVMFTRELFEYGVKTGEIFYLTPGGKMSIKVDWKKYLENQETKDIPLTLPF</sequence>
<protein>
    <submittedName>
        <fullName evidence="2">DEAD/DEAH box helicase domain protein</fullName>
    </submittedName>
</protein>
<dbReference type="Pfam" id="PF13482">
    <property type="entry name" value="RNase_H_2"/>
    <property type="match status" value="1"/>
</dbReference>
<dbReference type="InterPro" id="IPR012337">
    <property type="entry name" value="RNaseH-like_sf"/>
</dbReference>
<proteinExistence type="predicted"/>
<dbReference type="GO" id="GO:0003676">
    <property type="term" value="F:nucleic acid binding"/>
    <property type="evidence" value="ECO:0007669"/>
    <property type="project" value="InterPro"/>
</dbReference>
<evidence type="ECO:0000259" key="1">
    <source>
        <dbReference type="Pfam" id="PF13482"/>
    </source>
</evidence>
<evidence type="ECO:0000313" key="2">
    <source>
        <dbReference type="EMBL" id="KKQ26155.1"/>
    </source>
</evidence>
<feature type="domain" description="YprB ribonuclease H-like" evidence="1">
    <location>
        <begin position="21"/>
        <end position="152"/>
    </location>
</feature>
<gene>
    <name evidence="2" type="ORF">US40_C0003G0007</name>
</gene>
<evidence type="ECO:0000313" key="3">
    <source>
        <dbReference type="Proteomes" id="UP000034917"/>
    </source>
</evidence>
<dbReference type="Proteomes" id="UP000034917">
    <property type="component" value="Unassembled WGS sequence"/>
</dbReference>
<keyword evidence="2" id="KW-0347">Helicase</keyword>